<proteinExistence type="predicted"/>
<dbReference type="GeneID" id="57396773"/>
<reference evidence="1 2" key="1">
    <citation type="journal article" date="2020" name="Microbiol. Resour. Announc.">
        <title>Complete genome sequence of Pseudomonas otitidis strain MrB4, isolated from Lake Biwa in Japan.</title>
        <authorList>
            <person name="Miyazaki K."/>
            <person name="Hase E."/>
            <person name="Maruya T."/>
        </authorList>
    </citation>
    <scope>NUCLEOTIDE SEQUENCE [LARGE SCALE GENOMIC DNA]</scope>
    <source>
        <strain evidence="1 2">MrB4</strain>
    </source>
</reference>
<sequence>MDRLELLDELDRLLPPVDKPVGPDLSFHPSGCDACDMLRTELAIWPGRKLPMEALFWLHDDMSSLSAAGWRWALPSYLRLVLESPPDEINLLLGFLILNLNPSPAYREDTRTRLGALDAQQLGLLLRFMQWCGEQPWLLAWGEDIDQACSFLDDLRRRR</sequence>
<dbReference type="Proteomes" id="UP000501237">
    <property type="component" value="Chromosome"/>
</dbReference>
<evidence type="ECO:0000313" key="1">
    <source>
        <dbReference type="EMBL" id="BCA27583.1"/>
    </source>
</evidence>
<accession>A0A679GBH4</accession>
<dbReference type="AlphaFoldDB" id="A0A679GBH4"/>
<protein>
    <submittedName>
        <fullName evidence="1">Uncharacterized protein</fullName>
    </submittedName>
</protein>
<evidence type="ECO:0000313" key="2">
    <source>
        <dbReference type="Proteomes" id="UP000501237"/>
    </source>
</evidence>
<gene>
    <name evidence="1" type="ORF">PtoMrB4_15600</name>
</gene>
<organism evidence="1 2">
    <name type="scientific">Metapseudomonas otitidis</name>
    <dbReference type="NCBI Taxonomy" id="319939"/>
    <lineage>
        <taxon>Bacteria</taxon>
        <taxon>Pseudomonadati</taxon>
        <taxon>Pseudomonadota</taxon>
        <taxon>Gammaproteobacteria</taxon>
        <taxon>Pseudomonadales</taxon>
        <taxon>Pseudomonadaceae</taxon>
        <taxon>Metapseudomonas</taxon>
    </lineage>
</organism>
<dbReference type="EMBL" id="AP022642">
    <property type="protein sequence ID" value="BCA27583.1"/>
    <property type="molecule type" value="Genomic_DNA"/>
</dbReference>
<dbReference type="RefSeq" id="WP_142011316.1">
    <property type="nucleotide sequence ID" value="NZ_AP022642.1"/>
</dbReference>
<name>A0A679GBH4_9GAMM</name>
<dbReference type="KEGG" id="poj:PtoMrB4_15600"/>